<evidence type="ECO:0000313" key="1">
    <source>
        <dbReference type="EMBL" id="KIJ28817.1"/>
    </source>
</evidence>
<sequence length="384" mass="45248">MTEEHQYRLNHLLNRRHLLIHIRVLSVHYRGVLKNLPISWNLDFEKWVSILREMPNLEIVRVALSRHFGDDQRKLLLSDMLQKRQLHTLIFTLPPRFLLSSSPWAVPAITSSLRALRITPCPYLFGILNANPALEALSIVKIINRNIEIFRHANLPWKTLKEFEISWVEPGRPNPIFSPAMIAPILYNFEHWKEMNPDCLPPLRELIFDIRPLMDVTAVSRIMDTFKGLPLRSLGLLFIKDMDEDLFEGILTAFPTVEEFTVMRTYNHRPLKWQMEHLCSIFEKMEYLTYLGCSDLSVYVSEVEEEDETEMLMPLAVIRACPTLRYLEFFRIFPTSTSNTQITQICFRKDINGVYRDYFKRIKDHNGIQPTLCTSTWRVENMRL</sequence>
<reference evidence="1 2" key="1">
    <citation type="submission" date="2014-06" db="EMBL/GenBank/DDBJ databases">
        <title>Evolutionary Origins and Diversification of the Mycorrhizal Mutualists.</title>
        <authorList>
            <consortium name="DOE Joint Genome Institute"/>
            <consortium name="Mycorrhizal Genomics Consortium"/>
            <person name="Kohler A."/>
            <person name="Kuo A."/>
            <person name="Nagy L.G."/>
            <person name="Floudas D."/>
            <person name="Copeland A."/>
            <person name="Barry K.W."/>
            <person name="Cichocki N."/>
            <person name="Veneault-Fourrey C."/>
            <person name="LaButti K."/>
            <person name="Lindquist E.A."/>
            <person name="Lipzen A."/>
            <person name="Lundell T."/>
            <person name="Morin E."/>
            <person name="Murat C."/>
            <person name="Riley R."/>
            <person name="Ohm R."/>
            <person name="Sun H."/>
            <person name="Tunlid A."/>
            <person name="Henrissat B."/>
            <person name="Grigoriev I.V."/>
            <person name="Hibbett D.S."/>
            <person name="Martin F."/>
        </authorList>
    </citation>
    <scope>NUCLEOTIDE SEQUENCE [LARGE SCALE GENOMIC DNA]</scope>
    <source>
        <strain evidence="1 2">SS14</strain>
    </source>
</reference>
<evidence type="ECO:0000313" key="2">
    <source>
        <dbReference type="Proteomes" id="UP000054279"/>
    </source>
</evidence>
<dbReference type="HOGENOM" id="CLU_716043_0_0_1"/>
<protein>
    <submittedName>
        <fullName evidence="1">Uncharacterized protein</fullName>
    </submittedName>
</protein>
<keyword evidence="2" id="KW-1185">Reference proteome</keyword>
<gene>
    <name evidence="1" type="ORF">M422DRAFT_37202</name>
</gene>
<accession>A0A0C9UIR5</accession>
<dbReference type="Proteomes" id="UP000054279">
    <property type="component" value="Unassembled WGS sequence"/>
</dbReference>
<dbReference type="AlphaFoldDB" id="A0A0C9UIR5"/>
<organism evidence="1 2">
    <name type="scientific">Sphaerobolus stellatus (strain SS14)</name>
    <dbReference type="NCBI Taxonomy" id="990650"/>
    <lineage>
        <taxon>Eukaryota</taxon>
        <taxon>Fungi</taxon>
        <taxon>Dikarya</taxon>
        <taxon>Basidiomycota</taxon>
        <taxon>Agaricomycotina</taxon>
        <taxon>Agaricomycetes</taxon>
        <taxon>Phallomycetidae</taxon>
        <taxon>Geastrales</taxon>
        <taxon>Sphaerobolaceae</taxon>
        <taxon>Sphaerobolus</taxon>
    </lineage>
</organism>
<name>A0A0C9UIR5_SPHS4</name>
<dbReference type="EMBL" id="KN837297">
    <property type="protein sequence ID" value="KIJ28817.1"/>
    <property type="molecule type" value="Genomic_DNA"/>
</dbReference>
<proteinExistence type="predicted"/>